<dbReference type="InterPro" id="IPR024630">
    <property type="entry name" value="Stc1"/>
</dbReference>
<evidence type="ECO:0000259" key="2">
    <source>
        <dbReference type="Pfam" id="PF12898"/>
    </source>
</evidence>
<feature type="compositionally biased region" description="Polar residues" evidence="1">
    <location>
        <begin position="240"/>
        <end position="256"/>
    </location>
</feature>
<protein>
    <recommendedName>
        <fullName evidence="2">Stc1 domain-containing protein</fullName>
    </recommendedName>
</protein>
<dbReference type="Proteomes" id="UP000800092">
    <property type="component" value="Unassembled WGS sequence"/>
</dbReference>
<organism evidence="3 4">
    <name type="scientific">Viridothelium virens</name>
    <name type="common">Speckled blister lichen</name>
    <name type="synonym">Trypethelium virens</name>
    <dbReference type="NCBI Taxonomy" id="1048519"/>
    <lineage>
        <taxon>Eukaryota</taxon>
        <taxon>Fungi</taxon>
        <taxon>Dikarya</taxon>
        <taxon>Ascomycota</taxon>
        <taxon>Pezizomycotina</taxon>
        <taxon>Dothideomycetes</taxon>
        <taxon>Dothideomycetes incertae sedis</taxon>
        <taxon>Trypetheliales</taxon>
        <taxon>Trypetheliaceae</taxon>
        <taxon>Viridothelium</taxon>
    </lineage>
</organism>
<evidence type="ECO:0000256" key="1">
    <source>
        <dbReference type="SAM" id="MobiDB-lite"/>
    </source>
</evidence>
<feature type="compositionally biased region" description="Low complexity" evidence="1">
    <location>
        <begin position="198"/>
        <end position="211"/>
    </location>
</feature>
<dbReference type="OrthoDB" id="3514033at2759"/>
<dbReference type="EMBL" id="ML991873">
    <property type="protein sequence ID" value="KAF2229151.1"/>
    <property type="molecule type" value="Genomic_DNA"/>
</dbReference>
<accession>A0A6A6GU24</accession>
<keyword evidence="4" id="KW-1185">Reference proteome</keyword>
<feature type="compositionally biased region" description="Basic and acidic residues" evidence="1">
    <location>
        <begin position="225"/>
        <end position="234"/>
    </location>
</feature>
<feature type="compositionally biased region" description="Acidic residues" evidence="1">
    <location>
        <begin position="151"/>
        <end position="169"/>
    </location>
</feature>
<dbReference type="AlphaFoldDB" id="A0A6A6GU24"/>
<evidence type="ECO:0000313" key="3">
    <source>
        <dbReference type="EMBL" id="KAF2229151.1"/>
    </source>
</evidence>
<proteinExistence type="predicted"/>
<name>A0A6A6GU24_VIRVR</name>
<feature type="domain" description="Stc1" evidence="2">
    <location>
        <begin position="38"/>
        <end position="113"/>
    </location>
</feature>
<feature type="compositionally biased region" description="Acidic residues" evidence="1">
    <location>
        <begin position="283"/>
        <end position="302"/>
    </location>
</feature>
<gene>
    <name evidence="3" type="ORF">EV356DRAFT_581047</name>
</gene>
<sequence>MAPFSGAGAQGFNSAQFGFSKFEPSAKLQAISLPPKIRCKRCEKYKSQDAYSKKQLSHARYVRFRNKDASVDGRINCIACTGAQVVELKCYHCHSIKGLDGFSKTQRRLADKAVGLTLLELSPQPLARYTKMLEKKCNKCMAEQLMREPNDTLDADSDEDGDEEQDPGETEYYGPSDAAESQNELASTVGGESVGARQSTAGSQSTTGTWTVQGRPGESASQASRDFDPHKDGQPGHSASRASSGTVPSISRSQRPVATDKSGKWAKVKAAKPKPELLPYLSSDEEEPEDHDDGDDDPYDDI</sequence>
<dbReference type="Pfam" id="PF12898">
    <property type="entry name" value="Stc1"/>
    <property type="match status" value="1"/>
</dbReference>
<feature type="region of interest" description="Disordered" evidence="1">
    <location>
        <begin position="146"/>
        <end position="302"/>
    </location>
</feature>
<reference evidence="3" key="1">
    <citation type="journal article" date="2020" name="Stud. Mycol.">
        <title>101 Dothideomycetes genomes: a test case for predicting lifestyles and emergence of pathogens.</title>
        <authorList>
            <person name="Haridas S."/>
            <person name="Albert R."/>
            <person name="Binder M."/>
            <person name="Bloem J."/>
            <person name="Labutti K."/>
            <person name="Salamov A."/>
            <person name="Andreopoulos B."/>
            <person name="Baker S."/>
            <person name="Barry K."/>
            <person name="Bills G."/>
            <person name="Bluhm B."/>
            <person name="Cannon C."/>
            <person name="Castanera R."/>
            <person name="Culley D."/>
            <person name="Daum C."/>
            <person name="Ezra D."/>
            <person name="Gonzalez J."/>
            <person name="Henrissat B."/>
            <person name="Kuo A."/>
            <person name="Liang C."/>
            <person name="Lipzen A."/>
            <person name="Lutzoni F."/>
            <person name="Magnuson J."/>
            <person name="Mondo S."/>
            <person name="Nolan M."/>
            <person name="Ohm R."/>
            <person name="Pangilinan J."/>
            <person name="Park H.-J."/>
            <person name="Ramirez L."/>
            <person name="Alfaro M."/>
            <person name="Sun H."/>
            <person name="Tritt A."/>
            <person name="Yoshinaga Y."/>
            <person name="Zwiers L.-H."/>
            <person name="Turgeon B."/>
            <person name="Goodwin S."/>
            <person name="Spatafora J."/>
            <person name="Crous P."/>
            <person name="Grigoriev I."/>
        </authorList>
    </citation>
    <scope>NUCLEOTIDE SEQUENCE</scope>
    <source>
        <strain evidence="3">Tuck. ex Michener</strain>
    </source>
</reference>
<evidence type="ECO:0000313" key="4">
    <source>
        <dbReference type="Proteomes" id="UP000800092"/>
    </source>
</evidence>